<dbReference type="EMBL" id="JANAVB010038619">
    <property type="protein sequence ID" value="KAJ6800575.1"/>
    <property type="molecule type" value="Genomic_DNA"/>
</dbReference>
<protein>
    <submittedName>
        <fullName evidence="1">Uncharacterized protein</fullName>
    </submittedName>
</protein>
<reference evidence="1" key="1">
    <citation type="journal article" date="2023" name="GigaByte">
        <title>Genome assembly of the bearded iris, Iris pallida Lam.</title>
        <authorList>
            <person name="Bruccoleri R.E."/>
            <person name="Oakeley E.J."/>
            <person name="Faust A.M.E."/>
            <person name="Altorfer M."/>
            <person name="Dessus-Babus S."/>
            <person name="Burckhardt D."/>
            <person name="Oertli M."/>
            <person name="Naumann U."/>
            <person name="Petersen F."/>
            <person name="Wong J."/>
        </authorList>
    </citation>
    <scope>NUCLEOTIDE SEQUENCE</scope>
    <source>
        <strain evidence="1">GSM-AAB239-AS_SAM_17_03QT</strain>
    </source>
</reference>
<accession>A0AAX6E9A0</accession>
<name>A0AAX6E9A0_IRIPA</name>
<dbReference type="Proteomes" id="UP001140949">
    <property type="component" value="Unassembled WGS sequence"/>
</dbReference>
<evidence type="ECO:0000313" key="1">
    <source>
        <dbReference type="EMBL" id="KAJ6800575.1"/>
    </source>
</evidence>
<sequence length="57" mass="6693">MHGLTWTNITLSCGSHLISSYIILYNEPSKWLKSEPFTLLLYHGQFYLKIIIYVKNC</sequence>
<comment type="caution">
    <text evidence="1">The sequence shown here is derived from an EMBL/GenBank/DDBJ whole genome shotgun (WGS) entry which is preliminary data.</text>
</comment>
<dbReference type="AlphaFoldDB" id="A0AAX6E9A0"/>
<keyword evidence="3" id="KW-1185">Reference proteome</keyword>
<evidence type="ECO:0000313" key="3">
    <source>
        <dbReference type="Proteomes" id="UP001140949"/>
    </source>
</evidence>
<proteinExistence type="predicted"/>
<dbReference type="EMBL" id="JANAVB010010600">
    <property type="protein sequence ID" value="KAJ6838755.1"/>
    <property type="molecule type" value="Genomic_DNA"/>
</dbReference>
<organism evidence="1 3">
    <name type="scientific">Iris pallida</name>
    <name type="common">Sweet iris</name>
    <dbReference type="NCBI Taxonomy" id="29817"/>
    <lineage>
        <taxon>Eukaryota</taxon>
        <taxon>Viridiplantae</taxon>
        <taxon>Streptophyta</taxon>
        <taxon>Embryophyta</taxon>
        <taxon>Tracheophyta</taxon>
        <taxon>Spermatophyta</taxon>
        <taxon>Magnoliopsida</taxon>
        <taxon>Liliopsida</taxon>
        <taxon>Asparagales</taxon>
        <taxon>Iridaceae</taxon>
        <taxon>Iridoideae</taxon>
        <taxon>Irideae</taxon>
        <taxon>Iris</taxon>
    </lineage>
</organism>
<reference evidence="1" key="2">
    <citation type="submission" date="2023-04" db="EMBL/GenBank/DDBJ databases">
        <authorList>
            <person name="Bruccoleri R.E."/>
            <person name="Oakeley E.J."/>
            <person name="Faust A.-M."/>
            <person name="Dessus-Babus S."/>
            <person name="Altorfer M."/>
            <person name="Burckhardt D."/>
            <person name="Oertli M."/>
            <person name="Naumann U."/>
            <person name="Petersen F."/>
            <person name="Wong J."/>
        </authorList>
    </citation>
    <scope>NUCLEOTIDE SEQUENCE</scope>
    <source>
        <strain evidence="1">GSM-AAB239-AS_SAM_17_03QT</strain>
        <tissue evidence="1">Leaf</tissue>
    </source>
</reference>
<evidence type="ECO:0000313" key="2">
    <source>
        <dbReference type="EMBL" id="KAJ6838755.1"/>
    </source>
</evidence>
<gene>
    <name evidence="1" type="ORF">M6B38_201135</name>
    <name evidence="2" type="ORF">M6B38_319030</name>
</gene>